<dbReference type="VEuPathDB" id="FungiDB:DD237_006485"/>
<dbReference type="PANTHER" id="PTHR31585:SF5">
    <property type="entry name" value="RNA-BINDING S4 DOMAIN-CONTAINING PROTEIN"/>
    <property type="match status" value="1"/>
</dbReference>
<proteinExistence type="predicted"/>
<comment type="caution">
    <text evidence="7">The sequence shown here is derived from an EMBL/GenBank/DDBJ whole genome shotgun (WGS) entry which is preliminary data.</text>
</comment>
<gene>
    <name evidence="7" type="ORF">DD237_006485</name>
</gene>
<keyword evidence="5 6" id="KW-0472">Membrane</keyword>
<keyword evidence="2" id="KW-0813">Transport</keyword>
<comment type="subcellular location">
    <subcellularLocation>
        <location evidence="1">Membrane</location>
        <topology evidence="1">Multi-pass membrane protein</topology>
    </subcellularLocation>
</comment>
<evidence type="ECO:0000256" key="6">
    <source>
        <dbReference type="SAM" id="Phobius"/>
    </source>
</evidence>
<feature type="transmembrane region" description="Helical" evidence="6">
    <location>
        <begin position="26"/>
        <end position="43"/>
    </location>
</feature>
<dbReference type="PANTHER" id="PTHR31585">
    <property type="entry name" value="FOLATE-BIOPTERIN TRANSPORTER 1, CHLOROPLASTIC"/>
    <property type="match status" value="1"/>
</dbReference>
<dbReference type="InterPro" id="IPR039309">
    <property type="entry name" value="BT1"/>
</dbReference>
<evidence type="ECO:0000256" key="2">
    <source>
        <dbReference type="ARBA" id="ARBA00022448"/>
    </source>
</evidence>
<accession>A0A425BXM9</accession>
<evidence type="ECO:0000256" key="5">
    <source>
        <dbReference type="ARBA" id="ARBA00023136"/>
    </source>
</evidence>
<protein>
    <submittedName>
        <fullName evidence="7">Uncharacterized protein</fullName>
    </submittedName>
</protein>
<dbReference type="EMBL" id="QKXF01000686">
    <property type="protein sequence ID" value="RQM09576.1"/>
    <property type="molecule type" value="Genomic_DNA"/>
</dbReference>
<organism evidence="7 8">
    <name type="scientific">Peronospora effusa</name>
    <dbReference type="NCBI Taxonomy" id="542832"/>
    <lineage>
        <taxon>Eukaryota</taxon>
        <taxon>Sar</taxon>
        <taxon>Stramenopiles</taxon>
        <taxon>Oomycota</taxon>
        <taxon>Peronosporomycetes</taxon>
        <taxon>Peronosporales</taxon>
        <taxon>Peronosporaceae</taxon>
        <taxon>Peronospora</taxon>
    </lineage>
</organism>
<evidence type="ECO:0000256" key="3">
    <source>
        <dbReference type="ARBA" id="ARBA00022692"/>
    </source>
</evidence>
<name>A0A425BXM9_9STRA</name>
<evidence type="ECO:0000313" key="8">
    <source>
        <dbReference type="Proteomes" id="UP000286097"/>
    </source>
</evidence>
<reference evidence="7 8" key="1">
    <citation type="submission" date="2018-06" db="EMBL/GenBank/DDBJ databases">
        <title>Comparative genomics of downy mildews reveals potential adaptations to biotrophy.</title>
        <authorList>
            <person name="Fletcher K."/>
            <person name="Klosterman S.J."/>
            <person name="Derevnina L."/>
            <person name="Martin F."/>
            <person name="Koike S."/>
            <person name="Reyes Chin-Wo S."/>
            <person name="Mou B."/>
            <person name="Michelmore R."/>
        </authorList>
    </citation>
    <scope>NUCLEOTIDE SEQUENCE [LARGE SCALE GENOMIC DNA]</scope>
    <source>
        <strain evidence="7 8">R13</strain>
    </source>
</reference>
<evidence type="ECO:0000256" key="4">
    <source>
        <dbReference type="ARBA" id="ARBA00022989"/>
    </source>
</evidence>
<sequence length="208" mass="22955">MAPLDRLMGVRCVQLVMSKLTTSRDHMGLLFPFAAVGLLYGMLFKTIYPFMKQCLNCSGTQVAAAKVLVVYVPWSAMYGDRVYCCWATCIGVLLIIAPLTIGRPYYAVLANREVVSADYIPKIKERINCDATSQGAKYVVLMFFAAFGYVLSDVCSTRFVSKLAQQEPMAKCGKSQSAIYTVRTTLVLNGELLVVGFCFNVKNYGGKL</sequence>
<dbReference type="AlphaFoldDB" id="A0A425BXM9"/>
<feature type="transmembrane region" description="Helical" evidence="6">
    <location>
        <begin position="138"/>
        <end position="161"/>
    </location>
</feature>
<evidence type="ECO:0000256" key="1">
    <source>
        <dbReference type="ARBA" id="ARBA00004141"/>
    </source>
</evidence>
<evidence type="ECO:0000313" key="7">
    <source>
        <dbReference type="EMBL" id="RQM09576.1"/>
    </source>
</evidence>
<keyword evidence="4 6" id="KW-1133">Transmembrane helix</keyword>
<dbReference type="Proteomes" id="UP000286097">
    <property type="component" value="Unassembled WGS sequence"/>
</dbReference>
<keyword evidence="3 6" id="KW-0812">Transmembrane</keyword>
<feature type="transmembrane region" description="Helical" evidence="6">
    <location>
        <begin position="82"/>
        <end position="101"/>
    </location>
</feature>
<dbReference type="GO" id="GO:0016020">
    <property type="term" value="C:membrane"/>
    <property type="evidence" value="ECO:0007669"/>
    <property type="project" value="UniProtKB-SubCell"/>
</dbReference>